<dbReference type="InterPro" id="IPR009057">
    <property type="entry name" value="Homeodomain-like_sf"/>
</dbReference>
<dbReference type="GO" id="GO:0003677">
    <property type="term" value="F:DNA binding"/>
    <property type="evidence" value="ECO:0007669"/>
    <property type="project" value="UniProtKB-UniRule"/>
</dbReference>
<dbReference type="Proteomes" id="UP000637643">
    <property type="component" value="Unassembled WGS sequence"/>
</dbReference>
<gene>
    <name evidence="4" type="ORF">GCM10010912_27620</name>
</gene>
<feature type="DNA-binding region" description="H-T-H motif" evidence="2">
    <location>
        <begin position="32"/>
        <end position="51"/>
    </location>
</feature>
<sequence length="197" mass="22804">MNGFEKRREQKKKQILQSLTHMIMTRNFKEIGVREIAEHAGVSPASIYNFFGSKEELAKQIFYHQMDTAGKEFSEMMNSDSPFEEKMQKMYEVSVNNQETLNNEGMKNFMFEDPVFKEHIEDYARIVAIPEIMKLIEQGKAERKIAGGISAEAIMIFMNGIMAMLSNPSFADKLDVDLRKELGDLFFYGIFGQREQK</sequence>
<dbReference type="AlphaFoldDB" id="A0A917CBZ9"/>
<evidence type="ECO:0000313" key="4">
    <source>
        <dbReference type="EMBL" id="GGF81004.1"/>
    </source>
</evidence>
<dbReference type="InterPro" id="IPR001647">
    <property type="entry name" value="HTH_TetR"/>
</dbReference>
<reference evidence="4" key="2">
    <citation type="submission" date="2020-09" db="EMBL/GenBank/DDBJ databases">
        <authorList>
            <person name="Sun Q."/>
            <person name="Zhou Y."/>
        </authorList>
    </citation>
    <scope>NUCLEOTIDE SEQUENCE</scope>
    <source>
        <strain evidence="4">CGMCC 1.16134</strain>
    </source>
</reference>
<evidence type="ECO:0000256" key="2">
    <source>
        <dbReference type="PROSITE-ProRule" id="PRU00335"/>
    </source>
</evidence>
<dbReference type="Pfam" id="PF00440">
    <property type="entry name" value="TetR_N"/>
    <property type="match status" value="1"/>
</dbReference>
<keyword evidence="5" id="KW-1185">Reference proteome</keyword>
<evidence type="ECO:0000313" key="5">
    <source>
        <dbReference type="Proteomes" id="UP000637643"/>
    </source>
</evidence>
<name>A0A917CBZ9_9BACL</name>
<evidence type="ECO:0000259" key="3">
    <source>
        <dbReference type="PROSITE" id="PS50977"/>
    </source>
</evidence>
<dbReference type="SUPFAM" id="SSF46689">
    <property type="entry name" value="Homeodomain-like"/>
    <property type="match status" value="1"/>
</dbReference>
<dbReference type="Gene3D" id="1.10.357.10">
    <property type="entry name" value="Tetracycline Repressor, domain 2"/>
    <property type="match status" value="1"/>
</dbReference>
<dbReference type="PANTHER" id="PTHR43479:SF21">
    <property type="entry name" value="TRANSCRIPTIONAL REGULATOR, TETR FAMILY"/>
    <property type="match status" value="1"/>
</dbReference>
<dbReference type="PANTHER" id="PTHR43479">
    <property type="entry name" value="ACREF/ENVCD OPERON REPRESSOR-RELATED"/>
    <property type="match status" value="1"/>
</dbReference>
<dbReference type="PROSITE" id="PS50977">
    <property type="entry name" value="HTH_TETR_2"/>
    <property type="match status" value="1"/>
</dbReference>
<keyword evidence="1 2" id="KW-0238">DNA-binding</keyword>
<dbReference type="InterPro" id="IPR050624">
    <property type="entry name" value="HTH-type_Tx_Regulator"/>
</dbReference>
<dbReference type="EMBL" id="BMKR01000010">
    <property type="protein sequence ID" value="GGF81004.1"/>
    <property type="molecule type" value="Genomic_DNA"/>
</dbReference>
<evidence type="ECO:0000256" key="1">
    <source>
        <dbReference type="ARBA" id="ARBA00023125"/>
    </source>
</evidence>
<comment type="caution">
    <text evidence="4">The sequence shown here is derived from an EMBL/GenBank/DDBJ whole genome shotgun (WGS) entry which is preliminary data.</text>
</comment>
<reference evidence="4" key="1">
    <citation type="journal article" date="2014" name="Int. J. Syst. Evol. Microbiol.">
        <title>Complete genome sequence of Corynebacterium casei LMG S-19264T (=DSM 44701T), isolated from a smear-ripened cheese.</title>
        <authorList>
            <consortium name="US DOE Joint Genome Institute (JGI-PGF)"/>
            <person name="Walter F."/>
            <person name="Albersmeier A."/>
            <person name="Kalinowski J."/>
            <person name="Ruckert C."/>
        </authorList>
    </citation>
    <scope>NUCLEOTIDE SEQUENCE</scope>
    <source>
        <strain evidence="4">CGMCC 1.16134</strain>
    </source>
</reference>
<feature type="domain" description="HTH tetR-type" evidence="3">
    <location>
        <begin position="9"/>
        <end position="69"/>
    </location>
</feature>
<dbReference type="PRINTS" id="PR00455">
    <property type="entry name" value="HTHTETR"/>
</dbReference>
<proteinExistence type="predicted"/>
<protein>
    <submittedName>
        <fullName evidence="4">TetR family transcriptional regulator</fullName>
    </submittedName>
</protein>
<accession>A0A917CBZ9</accession>
<organism evidence="4 5">
    <name type="scientific">Paenibacillus albidus</name>
    <dbReference type="NCBI Taxonomy" id="2041023"/>
    <lineage>
        <taxon>Bacteria</taxon>
        <taxon>Bacillati</taxon>
        <taxon>Bacillota</taxon>
        <taxon>Bacilli</taxon>
        <taxon>Bacillales</taxon>
        <taxon>Paenibacillaceae</taxon>
        <taxon>Paenibacillus</taxon>
    </lineage>
</organism>